<feature type="region of interest" description="Disordered" evidence="1">
    <location>
        <begin position="141"/>
        <end position="175"/>
    </location>
</feature>
<evidence type="ECO:0000313" key="2">
    <source>
        <dbReference type="EMBL" id="PBK63849.1"/>
    </source>
</evidence>
<dbReference type="EMBL" id="KZ293456">
    <property type="protein sequence ID" value="PBK63849.1"/>
    <property type="molecule type" value="Genomic_DNA"/>
</dbReference>
<feature type="compositionally biased region" description="Basic and acidic residues" evidence="1">
    <location>
        <begin position="23"/>
        <end position="35"/>
    </location>
</feature>
<feature type="compositionally biased region" description="Polar residues" evidence="1">
    <location>
        <begin position="96"/>
        <end position="107"/>
    </location>
</feature>
<sequence length="217" mass="23285">MSKDCPKKRDFKDIRSVITAEQEQTKEKDASSTKIEEVKETATNTFLSSTHVVSTVHSNIPRLRAPLLTSTARLAPQSPNQQNRYAALAVEECNDNDSTLKGSNNGSPARAQAKAVDPAGHGAESPTDACCVDSAFKANRRASSLRGETQPAKASDEKSPTIAIPVSTAGPNPRPGALVVDLRQIQPSVARISRYIFPMCSKNLSTGSYDCLLPLYA</sequence>
<proteinExistence type="predicted"/>
<dbReference type="AlphaFoldDB" id="A0A2H3AYS8"/>
<name>A0A2H3AYS8_9AGAR</name>
<protein>
    <submittedName>
        <fullName evidence="2">Uncharacterized protein</fullName>
    </submittedName>
</protein>
<organism evidence="2 3">
    <name type="scientific">Armillaria solidipes</name>
    <dbReference type="NCBI Taxonomy" id="1076256"/>
    <lineage>
        <taxon>Eukaryota</taxon>
        <taxon>Fungi</taxon>
        <taxon>Dikarya</taxon>
        <taxon>Basidiomycota</taxon>
        <taxon>Agaricomycotina</taxon>
        <taxon>Agaricomycetes</taxon>
        <taxon>Agaricomycetidae</taxon>
        <taxon>Agaricales</taxon>
        <taxon>Marasmiineae</taxon>
        <taxon>Physalacriaceae</taxon>
        <taxon>Armillaria</taxon>
    </lineage>
</organism>
<keyword evidence="3" id="KW-1185">Reference proteome</keyword>
<evidence type="ECO:0000256" key="1">
    <source>
        <dbReference type="SAM" id="MobiDB-lite"/>
    </source>
</evidence>
<feature type="region of interest" description="Disordered" evidence="1">
    <location>
        <begin position="1"/>
        <end position="35"/>
    </location>
</feature>
<feature type="region of interest" description="Disordered" evidence="1">
    <location>
        <begin position="96"/>
        <end position="126"/>
    </location>
</feature>
<reference evidence="3" key="1">
    <citation type="journal article" date="2017" name="Nat. Ecol. Evol.">
        <title>Genome expansion and lineage-specific genetic innovations in the forest pathogenic fungi Armillaria.</title>
        <authorList>
            <person name="Sipos G."/>
            <person name="Prasanna A.N."/>
            <person name="Walter M.C."/>
            <person name="O'Connor E."/>
            <person name="Balint B."/>
            <person name="Krizsan K."/>
            <person name="Kiss B."/>
            <person name="Hess J."/>
            <person name="Varga T."/>
            <person name="Slot J."/>
            <person name="Riley R."/>
            <person name="Boka B."/>
            <person name="Rigling D."/>
            <person name="Barry K."/>
            <person name="Lee J."/>
            <person name="Mihaltcheva S."/>
            <person name="LaButti K."/>
            <person name="Lipzen A."/>
            <person name="Waldron R."/>
            <person name="Moloney N.M."/>
            <person name="Sperisen C."/>
            <person name="Kredics L."/>
            <person name="Vagvoelgyi C."/>
            <person name="Patrignani A."/>
            <person name="Fitzpatrick D."/>
            <person name="Nagy I."/>
            <person name="Doyle S."/>
            <person name="Anderson J.B."/>
            <person name="Grigoriev I.V."/>
            <person name="Gueldener U."/>
            <person name="Muensterkoetter M."/>
            <person name="Nagy L.G."/>
        </authorList>
    </citation>
    <scope>NUCLEOTIDE SEQUENCE [LARGE SCALE GENOMIC DNA]</scope>
    <source>
        <strain evidence="3">28-4</strain>
    </source>
</reference>
<feature type="compositionally biased region" description="Basic and acidic residues" evidence="1">
    <location>
        <begin position="1"/>
        <end position="15"/>
    </location>
</feature>
<gene>
    <name evidence="2" type="ORF">ARMSODRAFT_1023750</name>
</gene>
<evidence type="ECO:0000313" key="3">
    <source>
        <dbReference type="Proteomes" id="UP000218334"/>
    </source>
</evidence>
<dbReference type="Proteomes" id="UP000218334">
    <property type="component" value="Unassembled WGS sequence"/>
</dbReference>
<accession>A0A2H3AYS8</accession>